<dbReference type="InterPro" id="IPR051162">
    <property type="entry name" value="T4SS_component"/>
</dbReference>
<keyword evidence="5" id="KW-1185">Reference proteome</keyword>
<feature type="region of interest" description="Disordered" evidence="2">
    <location>
        <begin position="1"/>
        <end position="34"/>
    </location>
</feature>
<dbReference type="GO" id="GO:0016787">
    <property type="term" value="F:hydrolase activity"/>
    <property type="evidence" value="ECO:0007669"/>
    <property type="project" value="UniProtKB-KW"/>
</dbReference>
<dbReference type="KEGG" id="aarg:Aargi30884_15220"/>
<feature type="coiled-coil region" evidence="1">
    <location>
        <begin position="288"/>
        <end position="374"/>
    </location>
</feature>
<evidence type="ECO:0000256" key="2">
    <source>
        <dbReference type="SAM" id="MobiDB-lite"/>
    </source>
</evidence>
<dbReference type="RefSeq" id="WP_163051935.1">
    <property type="nucleotide sequence ID" value="NZ_AP019695.1"/>
</dbReference>
<keyword evidence="4" id="KW-0378">Hydrolase</keyword>
<name>A0A6N4TIP7_9FIRM</name>
<dbReference type="SUPFAM" id="SSF52540">
    <property type="entry name" value="P-loop containing nucleoside triphosphate hydrolases"/>
    <property type="match status" value="1"/>
</dbReference>
<feature type="compositionally biased region" description="Basic residues" evidence="2">
    <location>
        <begin position="19"/>
        <end position="32"/>
    </location>
</feature>
<dbReference type="Gene3D" id="1.10.8.730">
    <property type="match status" value="1"/>
</dbReference>
<gene>
    <name evidence="4" type="ORF">Aargi30884_15220</name>
</gene>
<dbReference type="Gene3D" id="3.40.50.300">
    <property type="entry name" value="P-loop containing nucleotide triphosphate hydrolases"/>
    <property type="match status" value="1"/>
</dbReference>
<dbReference type="EMBL" id="AP019695">
    <property type="protein sequence ID" value="BBK22619.1"/>
    <property type="molecule type" value="Genomic_DNA"/>
</dbReference>
<feature type="compositionally biased region" description="Basic and acidic residues" evidence="2">
    <location>
        <begin position="8"/>
        <end position="18"/>
    </location>
</feature>
<dbReference type="InterPro" id="IPR043964">
    <property type="entry name" value="P-loop_TraG"/>
</dbReference>
<organism evidence="4 5">
    <name type="scientific">Amedibacterium intestinale</name>
    <dbReference type="NCBI Taxonomy" id="2583452"/>
    <lineage>
        <taxon>Bacteria</taxon>
        <taxon>Bacillati</taxon>
        <taxon>Bacillota</taxon>
        <taxon>Erysipelotrichia</taxon>
        <taxon>Erysipelotrichales</taxon>
        <taxon>Erysipelotrichaceae</taxon>
        <taxon>Amedibacterium</taxon>
    </lineage>
</organism>
<evidence type="ECO:0000259" key="3">
    <source>
        <dbReference type="Pfam" id="PF19044"/>
    </source>
</evidence>
<dbReference type="PANTHER" id="PTHR30121">
    <property type="entry name" value="UNCHARACTERIZED PROTEIN YJGR-RELATED"/>
    <property type="match status" value="1"/>
</dbReference>
<reference evidence="5" key="1">
    <citation type="submission" date="2019-05" db="EMBL/GenBank/DDBJ databases">
        <title>Complete genome sequencing of Absiella argi strain JCM 30884.</title>
        <authorList>
            <person name="Sakamoto M."/>
            <person name="Murakami T."/>
            <person name="Mori H."/>
        </authorList>
    </citation>
    <scope>NUCLEOTIDE SEQUENCE [LARGE SCALE GENOMIC DNA]</scope>
    <source>
        <strain evidence="5">JCM 30884</strain>
    </source>
</reference>
<dbReference type="Proteomes" id="UP000464754">
    <property type="component" value="Chromosome"/>
</dbReference>
<dbReference type="InterPro" id="IPR027417">
    <property type="entry name" value="P-loop_NTPase"/>
</dbReference>
<evidence type="ECO:0000256" key="1">
    <source>
        <dbReference type="SAM" id="Coils"/>
    </source>
</evidence>
<evidence type="ECO:0000313" key="4">
    <source>
        <dbReference type="EMBL" id="BBK22619.1"/>
    </source>
</evidence>
<dbReference type="NCBIfam" id="NF045971">
    <property type="entry name" value="conju_CD1110"/>
    <property type="match status" value="1"/>
</dbReference>
<feature type="domain" description="TraG P-loop" evidence="3">
    <location>
        <begin position="447"/>
        <end position="752"/>
    </location>
</feature>
<keyword evidence="1" id="KW-0175">Coiled coil</keyword>
<protein>
    <submittedName>
        <fullName evidence="4">Hydrolase</fullName>
    </submittedName>
</protein>
<dbReference type="Pfam" id="PF19044">
    <property type="entry name" value="P-loop_TraG"/>
    <property type="match status" value="1"/>
</dbReference>
<proteinExistence type="predicted"/>
<evidence type="ECO:0000313" key="5">
    <source>
        <dbReference type="Proteomes" id="UP000464754"/>
    </source>
</evidence>
<sequence>MARRKKEKKEEQISESTKKSPKAKADKKKIKEKRTTQNSIGYEKILRSGVAMLGNNLYSQTEKFEDINYNIAPEEDQQGIFGRYMNLLNSLGNEVDMQLTVCNHPIDEKELTSSIVKYNVGDGYDDLRNEINESILSNISKGMSRIISDKYLTYTVKEDNINDAKKSLSIIHNEMENKFIDLGSQCRILDGEERLHLMKTIMNPYGKLEFSYDAMPPMSTTKDAIAPDMFDFKLNKNYFKIDDRLAKVMYLKTWSTEISDDMINSLSRIEHNITLSFHMKVYPRGKDISMIKNQIAKMENEIADHSRKALDRGYNPDMMPMNLRYSYKEATALLDDVERRNERLFETQLLIMINAGNEDELQEAEKAVNVAMRNLSCEMGTLFMRQEQGFNAVLPLGIPIQGRGRSLTTKVCAIIMPFTSVELMQRDEPIYYGVNQTTGNLILCNRSKLNNPAAWVLATPGAGKSFKVKQEISQILCYQPEADVIVIDPQGEYADMAKDPFYHGTVINIDNRSGTYFNPFEGDYDNTEGFVKIKVDFTQTIMTEIMGTNMLTPTQRSLIDKCVSMMYQEYEEKRFADKDVEMPTLTDFRNMLRKMDNPDAKEMELALYTYTDGSYDIFAKNTNVTTDNRLTVYDISDIGDAMRSLGYKIILETLRDRILNNKKIGRKTYVYIDEIYLVLKDDYSENFIYEFYKWSRKFDGIPTGITQNVEELLQRMKTRTMIGNAESIIMLNQSKSDLIQLASLLGLSNEQMRACSNSPRGYGLFRYGKSIIPFKDEYPKDTHTYDLWNTDPDEIRRKKRLERENRN</sequence>
<accession>A0A6N4TIP7</accession>
<dbReference type="AlphaFoldDB" id="A0A6N4TIP7"/>
<dbReference type="PANTHER" id="PTHR30121:SF6">
    <property type="entry name" value="SLR6007 PROTEIN"/>
    <property type="match status" value="1"/>
</dbReference>